<dbReference type="SUPFAM" id="SSF109604">
    <property type="entry name" value="HD-domain/PDEase-like"/>
    <property type="match status" value="2"/>
</dbReference>
<dbReference type="EMBL" id="CP051167">
    <property type="protein sequence ID" value="QIZ71490.1"/>
    <property type="molecule type" value="Genomic_DNA"/>
</dbReference>
<feature type="domain" description="HD-GYP" evidence="1">
    <location>
        <begin position="220"/>
        <end position="345"/>
    </location>
</feature>
<dbReference type="InterPro" id="IPR029016">
    <property type="entry name" value="GAF-like_dom_sf"/>
</dbReference>
<organism evidence="2 3">
    <name type="scientific">Oxynema aestuarii AP17</name>
    <dbReference type="NCBI Taxonomy" id="2064643"/>
    <lineage>
        <taxon>Bacteria</taxon>
        <taxon>Bacillati</taxon>
        <taxon>Cyanobacteriota</taxon>
        <taxon>Cyanophyceae</taxon>
        <taxon>Oscillatoriophycideae</taxon>
        <taxon>Oscillatoriales</taxon>
        <taxon>Oscillatoriaceae</taxon>
        <taxon>Oxynema</taxon>
        <taxon>Oxynema aestuarii</taxon>
    </lineage>
</organism>
<dbReference type="Gene3D" id="1.10.3210.10">
    <property type="entry name" value="Hypothetical protein af1432"/>
    <property type="match status" value="2"/>
</dbReference>
<proteinExistence type="predicted"/>
<dbReference type="InterPro" id="IPR006674">
    <property type="entry name" value="HD_domain"/>
</dbReference>
<dbReference type="AlphaFoldDB" id="A0A6H1TZZ8"/>
<dbReference type="PANTHER" id="PTHR43155">
    <property type="entry name" value="CYCLIC DI-GMP PHOSPHODIESTERASE PA4108-RELATED"/>
    <property type="match status" value="1"/>
</dbReference>
<dbReference type="InterPro" id="IPR037522">
    <property type="entry name" value="HD_GYP_dom"/>
</dbReference>
<dbReference type="SMART" id="SM00065">
    <property type="entry name" value="GAF"/>
    <property type="match status" value="1"/>
</dbReference>
<reference evidence="2 3" key="1">
    <citation type="submission" date="2020-04" db="EMBL/GenBank/DDBJ databases">
        <authorList>
            <person name="Basu S."/>
            <person name="Maruthanayagam V."/>
            <person name="Chakraborty S."/>
            <person name="Pramanik A."/>
            <person name="Mukherjee J."/>
            <person name="Brink B."/>
        </authorList>
    </citation>
    <scope>NUCLEOTIDE SEQUENCE [LARGE SCALE GENOMIC DNA]</scope>
    <source>
        <strain evidence="2 3">AP17</strain>
    </source>
</reference>
<keyword evidence="3" id="KW-1185">Reference proteome</keyword>
<dbReference type="Gene3D" id="3.30.450.40">
    <property type="match status" value="1"/>
</dbReference>
<evidence type="ECO:0000259" key="1">
    <source>
        <dbReference type="PROSITE" id="PS51832"/>
    </source>
</evidence>
<name>A0A6H1TZZ8_9CYAN</name>
<dbReference type="InterPro" id="IPR003018">
    <property type="entry name" value="GAF"/>
</dbReference>
<dbReference type="SUPFAM" id="SSF55781">
    <property type="entry name" value="GAF domain-like"/>
    <property type="match status" value="1"/>
</dbReference>
<dbReference type="CDD" id="cd00077">
    <property type="entry name" value="HDc"/>
    <property type="match status" value="1"/>
</dbReference>
<evidence type="ECO:0000313" key="3">
    <source>
        <dbReference type="Proteomes" id="UP000500857"/>
    </source>
</evidence>
<feature type="domain" description="HD-GYP" evidence="1">
    <location>
        <begin position="343"/>
        <end position="554"/>
    </location>
</feature>
<dbReference type="SMART" id="SM00471">
    <property type="entry name" value="HDc"/>
    <property type="match status" value="1"/>
</dbReference>
<dbReference type="InterPro" id="IPR003607">
    <property type="entry name" value="HD/PDEase_dom"/>
</dbReference>
<sequence>MNSHQRVNHPPIRALNHPEDLELEANTRAELVEQLLDIGAALSSTYDLGELLTLILTKSRELTCSDAGSVYLIDRSDDMPKLLFKVAQNESRPNVSFREFALPLTRQSLTGYVALTGESLNLPDAYHLPEAVPYQLDRTLDRDIGYHTRSVLVLPMQNRQGETIGVVQLINRKLDPSLTVNPQNVLEVTQAYSEWEERIVRSLASQAAISIERNQLQESIENLFEGFVKASVQVIEARDPCTRGHSERVAELTVRLSEQANSVTNGPLREVCFSDRQIQEIRYAALLHDFGKVGVPEAILVKQKKLYQGQIDVIRHRFGLARRTLEMECAQAKYRYLIEHPSHIHEHPETVCPHCQELQVLDAQLARDIDQLDRYWDVLLEANEPRILAEEPLARLQELAQFTYRDIDGQLKPLISKEEMAQLMVHKGNLTPEERLAIEYHVTHTYEFLKRIPWTKDLKDVPTIAYGHHEKLDGSGYPRGLKEEAIPIQAQIMTVADIYDALTAGDRPYKRGLPVEAALRILRQEADRNKINADLLDLFEHRQVFSVLGHSLEVELETA</sequence>
<dbReference type="Pfam" id="PF01966">
    <property type="entry name" value="HD"/>
    <property type="match status" value="1"/>
</dbReference>
<evidence type="ECO:0000313" key="2">
    <source>
        <dbReference type="EMBL" id="QIZ71490.1"/>
    </source>
</evidence>
<accession>A0A6H1TZZ8</accession>
<dbReference type="PANTHER" id="PTHR43155:SF2">
    <property type="entry name" value="CYCLIC DI-GMP PHOSPHODIESTERASE PA4108"/>
    <property type="match status" value="1"/>
</dbReference>
<dbReference type="PROSITE" id="PS51832">
    <property type="entry name" value="HD_GYP"/>
    <property type="match status" value="2"/>
</dbReference>
<dbReference type="KEGG" id="oxy:HCG48_13630"/>
<dbReference type="Pfam" id="PF01590">
    <property type="entry name" value="GAF"/>
    <property type="match status" value="1"/>
</dbReference>
<gene>
    <name evidence="2" type="ORF">HCG48_13630</name>
</gene>
<dbReference type="Proteomes" id="UP000500857">
    <property type="component" value="Chromosome"/>
</dbReference>
<protein>
    <submittedName>
        <fullName evidence="2">HD domain-containing protein</fullName>
    </submittedName>
</protein>
<dbReference type="Pfam" id="PF13487">
    <property type="entry name" value="HD_5"/>
    <property type="match status" value="1"/>
</dbReference>